<dbReference type="InterPro" id="IPR020930">
    <property type="entry name" value="Ribosomal_uL5_bac-type"/>
</dbReference>
<dbReference type="EMBL" id="DSZT01000035">
    <property type="protein sequence ID" value="HGU41502.1"/>
    <property type="molecule type" value="Genomic_DNA"/>
</dbReference>
<dbReference type="PATRIC" id="fig|93466.3.peg.565"/>
<dbReference type="EMBL" id="DTBH01000152">
    <property type="protein sequence ID" value="HGQ77710.1"/>
    <property type="molecule type" value="Genomic_DNA"/>
</dbReference>
<feature type="domain" description="Large ribosomal subunit protein bL25 L25" evidence="7">
    <location>
        <begin position="6"/>
        <end position="99"/>
    </location>
</feature>
<dbReference type="KEGG" id="fng:JM64_02570"/>
<evidence type="ECO:0000256" key="5">
    <source>
        <dbReference type="HAMAP-Rule" id="MF_01334"/>
    </source>
</evidence>
<dbReference type="PANTHER" id="PTHR33284">
    <property type="entry name" value="RIBOSOMAL PROTEIN L25/GLN-TRNA SYNTHETASE, ANTI-CODON-BINDING DOMAIN-CONTAINING PROTEIN"/>
    <property type="match status" value="1"/>
</dbReference>
<dbReference type="GO" id="GO:0022625">
    <property type="term" value="C:cytosolic large ribosomal subunit"/>
    <property type="evidence" value="ECO:0007669"/>
    <property type="project" value="TreeGrafter"/>
</dbReference>
<evidence type="ECO:0000313" key="11">
    <source>
        <dbReference type="EMBL" id="HGU41502.1"/>
    </source>
</evidence>
<keyword evidence="1 5" id="KW-0699">rRNA-binding</keyword>
<dbReference type="SUPFAM" id="SSF50715">
    <property type="entry name" value="Ribosomal protein L25-like"/>
    <property type="match status" value="1"/>
</dbReference>
<evidence type="ECO:0000313" key="9">
    <source>
        <dbReference type="EMBL" id="ANE41007.1"/>
    </source>
</evidence>
<dbReference type="Proteomes" id="UP000077096">
    <property type="component" value="Chromosome"/>
</dbReference>
<dbReference type="OrthoDB" id="9790002at2"/>
<dbReference type="InterPro" id="IPR037121">
    <property type="entry name" value="Ribosomal_bL25_C"/>
</dbReference>
<dbReference type="GO" id="GO:0006412">
    <property type="term" value="P:translation"/>
    <property type="evidence" value="ECO:0007669"/>
    <property type="project" value="UniProtKB-UniRule"/>
</dbReference>
<dbReference type="Gene3D" id="2.170.120.20">
    <property type="entry name" value="Ribosomal protein L25, beta domain"/>
    <property type="match status" value="1"/>
</dbReference>
<evidence type="ECO:0000313" key="12">
    <source>
        <dbReference type="Proteomes" id="UP000077096"/>
    </source>
</evidence>
<proteinExistence type="inferred from homology"/>
<evidence type="ECO:0000259" key="7">
    <source>
        <dbReference type="Pfam" id="PF01386"/>
    </source>
</evidence>
<dbReference type="NCBIfam" id="TIGR00731">
    <property type="entry name" value="bL25_bact_ctc"/>
    <property type="match status" value="1"/>
</dbReference>
<feature type="compositionally biased region" description="Basic and acidic residues" evidence="6">
    <location>
        <begin position="206"/>
        <end position="219"/>
    </location>
</feature>
<evidence type="ECO:0000256" key="6">
    <source>
        <dbReference type="SAM" id="MobiDB-lite"/>
    </source>
</evidence>
<evidence type="ECO:0000256" key="4">
    <source>
        <dbReference type="ARBA" id="ARBA00023274"/>
    </source>
</evidence>
<organism evidence="9 12">
    <name type="scientific">Fervidobacterium pennivorans</name>
    <dbReference type="NCBI Taxonomy" id="93466"/>
    <lineage>
        <taxon>Bacteria</taxon>
        <taxon>Thermotogati</taxon>
        <taxon>Thermotogota</taxon>
        <taxon>Thermotogae</taxon>
        <taxon>Thermotogales</taxon>
        <taxon>Fervidobacteriaceae</taxon>
        <taxon>Fervidobacterium</taxon>
    </lineage>
</organism>
<protein>
    <recommendedName>
        <fullName evidence="5">Large ribosomal subunit protein bL25</fullName>
    </recommendedName>
    <alternativeName>
        <fullName evidence="5">General stress protein CTC</fullName>
    </alternativeName>
</protein>
<reference evidence="10" key="2">
    <citation type="journal article" date="2020" name="mSystems">
        <title>Genome- and Community-Level Interaction Insights into Carbon Utilization and Element Cycling Functions of Hydrothermarchaeota in Hydrothermal Sediment.</title>
        <authorList>
            <person name="Zhou Z."/>
            <person name="Liu Y."/>
            <person name="Xu W."/>
            <person name="Pan J."/>
            <person name="Luo Z.H."/>
            <person name="Li M."/>
        </authorList>
    </citation>
    <scope>NUCLEOTIDE SEQUENCE [LARGE SCALE GENOMIC DNA]</scope>
    <source>
        <strain evidence="11">SpSt-604</strain>
        <strain evidence="10">SpSt-640</strain>
    </source>
</reference>
<keyword evidence="4 5" id="KW-0687">Ribonucleoprotein</keyword>
<dbReference type="PANTHER" id="PTHR33284:SF1">
    <property type="entry name" value="RIBOSOMAL PROTEIN L25_GLN-TRNA SYNTHETASE, ANTI-CODON-BINDING DOMAIN-CONTAINING PROTEIN"/>
    <property type="match status" value="1"/>
</dbReference>
<dbReference type="AlphaFoldDB" id="A0A172T1Z0"/>
<reference evidence="9 12" key="1">
    <citation type="submission" date="2014-08" db="EMBL/GenBank/DDBJ databases">
        <title>Fervidobacterium pennivorans DYC genome.</title>
        <authorList>
            <person name="Wushke S."/>
        </authorList>
    </citation>
    <scope>NUCLEOTIDE SEQUENCE [LARGE SCALE GENOMIC DNA]</scope>
    <source>
        <strain evidence="9 12">DYC</strain>
    </source>
</reference>
<comment type="similarity">
    <text evidence="5">Belongs to the bacterial ribosomal protein bL25 family. CTC subfamily.</text>
</comment>
<gene>
    <name evidence="5" type="primary">rplY</name>
    <name evidence="5" type="synonym">ctc</name>
    <name evidence="11" type="ORF">ENT72_01040</name>
    <name evidence="10" type="ORF">ENU12_07405</name>
    <name evidence="9" type="ORF">JM64_02570</name>
</gene>
<dbReference type="Pfam" id="PF14693">
    <property type="entry name" value="Ribosomal_TL5_C"/>
    <property type="match status" value="1"/>
</dbReference>
<dbReference type="InterPro" id="IPR020056">
    <property type="entry name" value="Rbsml_bL25/Gln-tRNA_synth_N"/>
</dbReference>
<accession>A0A172T1Z0</accession>
<dbReference type="GO" id="GO:0003735">
    <property type="term" value="F:structural constituent of ribosome"/>
    <property type="evidence" value="ECO:0007669"/>
    <property type="project" value="InterPro"/>
</dbReference>
<dbReference type="EMBL" id="CP011393">
    <property type="protein sequence ID" value="ANE41007.1"/>
    <property type="molecule type" value="Genomic_DNA"/>
</dbReference>
<dbReference type="InterPro" id="IPR029751">
    <property type="entry name" value="Ribosomal_L25_dom"/>
</dbReference>
<dbReference type="HAMAP" id="MF_01334">
    <property type="entry name" value="Ribosomal_bL25_CTC"/>
    <property type="match status" value="1"/>
</dbReference>
<name>A0A172T1Z0_FERPE</name>
<keyword evidence="3 5" id="KW-0689">Ribosomal protein</keyword>
<dbReference type="InterPro" id="IPR011035">
    <property type="entry name" value="Ribosomal_bL25/Gln-tRNA_synth"/>
</dbReference>
<evidence type="ECO:0000256" key="2">
    <source>
        <dbReference type="ARBA" id="ARBA00022884"/>
    </source>
</evidence>
<dbReference type="InterPro" id="IPR001021">
    <property type="entry name" value="Ribosomal_bL25_long"/>
</dbReference>
<feature type="domain" description="Large ribosomal subunit protein bL25 beta" evidence="8">
    <location>
        <begin position="107"/>
        <end position="190"/>
    </location>
</feature>
<dbReference type="CDD" id="cd00495">
    <property type="entry name" value="Ribosomal_L25_TL5_CTC"/>
    <property type="match status" value="1"/>
</dbReference>
<evidence type="ECO:0000256" key="3">
    <source>
        <dbReference type="ARBA" id="ARBA00022980"/>
    </source>
</evidence>
<feature type="region of interest" description="Disordered" evidence="6">
    <location>
        <begin position="195"/>
        <end position="219"/>
    </location>
</feature>
<dbReference type="Pfam" id="PF01386">
    <property type="entry name" value="Ribosomal_L25p"/>
    <property type="match status" value="1"/>
</dbReference>
<dbReference type="Gene3D" id="2.40.240.10">
    <property type="entry name" value="Ribosomal Protein L25, Chain P"/>
    <property type="match status" value="1"/>
</dbReference>
<evidence type="ECO:0000259" key="8">
    <source>
        <dbReference type="Pfam" id="PF14693"/>
    </source>
</evidence>
<comment type="function">
    <text evidence="5">This is one of the proteins that binds to the 5S RNA in the ribosome where it forms part of the central protuberance.</text>
</comment>
<comment type="subunit">
    <text evidence="5">Part of the 50S ribosomal subunit; part of the 5S rRNA/L5/L18/L25 subcomplex. Contacts the 5S rRNA. Binds to the 5S rRNA independently of L5 and L18.</text>
</comment>
<sequence length="219" mass="24526">MEHVVNAQLRSIVGKKRAVRRLRAQGVIPAIAYGPGVDKPVSLALEKNSFLKLFKEVTESTPLTLVVKDENGKEVLKHMAFIKMVQYDKVTDEVRHIDFYIPEAHHKMKINVPLHIVGKAIGVEKGGILEVLHHEVVVEALPDRIPETIEIDVTNLDLGDSLRVKDVKLPEGVKIDMEPEDVLITIVVPRGLEVEETTTAETSEPEVLKKGKKEEEEEK</sequence>
<dbReference type="GO" id="GO:0008097">
    <property type="term" value="F:5S rRNA binding"/>
    <property type="evidence" value="ECO:0007669"/>
    <property type="project" value="InterPro"/>
</dbReference>
<dbReference type="InterPro" id="IPR020057">
    <property type="entry name" value="Ribosomal_bL25_b-dom"/>
</dbReference>
<keyword evidence="2 5" id="KW-0694">RNA-binding</keyword>
<evidence type="ECO:0000313" key="10">
    <source>
        <dbReference type="EMBL" id="HGQ77710.1"/>
    </source>
</evidence>
<evidence type="ECO:0000256" key="1">
    <source>
        <dbReference type="ARBA" id="ARBA00022730"/>
    </source>
</evidence>